<name>A0A8S1LNP7_PARPR</name>
<evidence type="ECO:0000313" key="3">
    <source>
        <dbReference type="EMBL" id="CAD8066166.1"/>
    </source>
</evidence>
<dbReference type="PANTHER" id="PTHR12705">
    <property type="entry name" value="ORIGIN RECOGNITION COMPLEX SUBUNIT 5"/>
    <property type="match status" value="1"/>
</dbReference>
<dbReference type="GO" id="GO:0016887">
    <property type="term" value="F:ATP hydrolysis activity"/>
    <property type="evidence" value="ECO:0007669"/>
    <property type="project" value="InterPro"/>
</dbReference>
<feature type="domain" description="ATPase AAA-type core" evidence="1">
    <location>
        <begin position="29"/>
        <end position="93"/>
    </location>
</feature>
<dbReference type="EMBL" id="CAJJDM010000037">
    <property type="protein sequence ID" value="CAD8066166.1"/>
    <property type="molecule type" value="Genomic_DNA"/>
</dbReference>
<organism evidence="3 4">
    <name type="scientific">Paramecium primaurelia</name>
    <dbReference type="NCBI Taxonomy" id="5886"/>
    <lineage>
        <taxon>Eukaryota</taxon>
        <taxon>Sar</taxon>
        <taxon>Alveolata</taxon>
        <taxon>Ciliophora</taxon>
        <taxon>Intramacronucleata</taxon>
        <taxon>Oligohymenophorea</taxon>
        <taxon>Peniculida</taxon>
        <taxon>Parameciidae</taxon>
        <taxon>Paramecium</taxon>
    </lineage>
</organism>
<dbReference type="Pfam" id="PF14630">
    <property type="entry name" value="ORC5_C"/>
    <property type="match status" value="1"/>
</dbReference>
<comment type="caution">
    <text evidence="3">The sequence shown here is derived from an EMBL/GenBank/DDBJ whole genome shotgun (WGS) entry which is preliminary data.</text>
</comment>
<protein>
    <submittedName>
        <fullName evidence="3">Uncharacterized protein</fullName>
    </submittedName>
</protein>
<accession>A0A8S1LNP7</accession>
<dbReference type="PANTHER" id="PTHR12705:SF0">
    <property type="entry name" value="ORIGIN RECOGNITION COMPLEX SUBUNIT 5"/>
    <property type="match status" value="1"/>
</dbReference>
<dbReference type="GO" id="GO:0005664">
    <property type="term" value="C:nuclear origin of replication recognition complex"/>
    <property type="evidence" value="ECO:0007669"/>
    <property type="project" value="TreeGrafter"/>
</dbReference>
<proteinExistence type="predicted"/>
<dbReference type="InterPro" id="IPR020796">
    <property type="entry name" value="ORC5"/>
</dbReference>
<dbReference type="Proteomes" id="UP000688137">
    <property type="component" value="Unassembled WGS sequence"/>
</dbReference>
<dbReference type="GO" id="GO:0003688">
    <property type="term" value="F:DNA replication origin binding"/>
    <property type="evidence" value="ECO:0007669"/>
    <property type="project" value="TreeGrafter"/>
</dbReference>
<dbReference type="GO" id="GO:0006270">
    <property type="term" value="P:DNA replication initiation"/>
    <property type="evidence" value="ECO:0007669"/>
    <property type="project" value="TreeGrafter"/>
</dbReference>
<keyword evidence="4" id="KW-1185">Reference proteome</keyword>
<dbReference type="Pfam" id="PF00004">
    <property type="entry name" value="AAA"/>
    <property type="match status" value="1"/>
</dbReference>
<dbReference type="InterPro" id="IPR003959">
    <property type="entry name" value="ATPase_AAA_core"/>
</dbReference>
<evidence type="ECO:0000259" key="1">
    <source>
        <dbReference type="Pfam" id="PF00004"/>
    </source>
</evidence>
<evidence type="ECO:0000313" key="4">
    <source>
        <dbReference type="Proteomes" id="UP000688137"/>
    </source>
</evidence>
<gene>
    <name evidence="3" type="ORF">PPRIM_AZ9-3.1.T0380302</name>
</gene>
<dbReference type="AlphaFoldDB" id="A0A8S1LNP7"/>
<dbReference type="InterPro" id="IPR047088">
    <property type="entry name" value="ORC5_C"/>
</dbReference>
<feature type="domain" description="Origin recognition complex subunit 5 C-terminal" evidence="2">
    <location>
        <begin position="317"/>
        <end position="451"/>
    </location>
</feature>
<evidence type="ECO:0000259" key="2">
    <source>
        <dbReference type="Pfam" id="PF14630"/>
    </source>
</evidence>
<reference evidence="3" key="1">
    <citation type="submission" date="2021-01" db="EMBL/GenBank/DDBJ databases">
        <authorList>
            <consortium name="Genoscope - CEA"/>
            <person name="William W."/>
        </authorList>
    </citation>
    <scope>NUCLEOTIDE SEQUENCE</scope>
</reference>
<dbReference type="GO" id="GO:0005524">
    <property type="term" value="F:ATP binding"/>
    <property type="evidence" value="ECO:0007669"/>
    <property type="project" value="InterPro"/>
</dbReference>
<sequence>MIQQLEELFSETPQYNQLYWILGQYNNTYVIGPNGVGKTTAVHFCLDKLKIPYRRINMMQCLTKQSLLQAIVNEISELWNQELTKISKFSELIIRLNTIISTSNQKNRRAYIIIDAPQYPQIEFIYLQKLFALSEIKSKTCSVNFIFICNQLPNIIEMPLGITMIFQSFDEELQIRIIYAHIMYRAIMLEDYQVQKQDNVRAFAGQVAKDVFVTFSIITTNLNNLIQIAVGLFENFIYQCVNLTNEEQTQIRQQYLIARKLLFENPFLQINSKEFKDLIEEVESQKNPQQKSIQESKKQQAETKTAIQTLEISKIKLPKLPSLILLSSYYASRNPEKTDGTIFRDLKKNKRQSKVKEQLKVKQKVSLYRLIAITQSLMSINDIKEFSIEKQQFNQSVQFYQQIQLLSDQGFIKIHHKKDDILNKIKLECQITEKQAFDLAAELNIQFNEFLSAF</sequence>
<dbReference type="OMA" id="RAIMLED"/>